<reference evidence="1" key="1">
    <citation type="submission" date="2020-08" db="EMBL/GenBank/DDBJ databases">
        <title>Multicomponent nature underlies the extraordinary mechanical properties of spider dragline silk.</title>
        <authorList>
            <person name="Kono N."/>
            <person name="Nakamura H."/>
            <person name="Mori M."/>
            <person name="Yoshida Y."/>
            <person name="Ohtoshi R."/>
            <person name="Malay A.D."/>
            <person name="Moran D.A.P."/>
            <person name="Tomita M."/>
            <person name="Numata K."/>
            <person name="Arakawa K."/>
        </authorList>
    </citation>
    <scope>NUCLEOTIDE SEQUENCE</scope>
</reference>
<gene>
    <name evidence="1" type="ORF">TNCV_158961</name>
</gene>
<organism evidence="1 2">
    <name type="scientific">Trichonephila clavipes</name>
    <name type="common">Golden silk orbweaver</name>
    <name type="synonym">Nephila clavipes</name>
    <dbReference type="NCBI Taxonomy" id="2585209"/>
    <lineage>
        <taxon>Eukaryota</taxon>
        <taxon>Metazoa</taxon>
        <taxon>Ecdysozoa</taxon>
        <taxon>Arthropoda</taxon>
        <taxon>Chelicerata</taxon>
        <taxon>Arachnida</taxon>
        <taxon>Araneae</taxon>
        <taxon>Araneomorphae</taxon>
        <taxon>Entelegynae</taxon>
        <taxon>Araneoidea</taxon>
        <taxon>Nephilidae</taxon>
        <taxon>Trichonephila</taxon>
    </lineage>
</organism>
<sequence>MNPDACGPVVTTLTVRVIQPILLLWGHLKRTYFPIRLQLTFLRNLLFDNPLQLLLYKKHQASLELFASNFNGTAKCCYVCHLIDSNISDQGPQNSLR</sequence>
<accession>A0A8X6UUE8</accession>
<proteinExistence type="predicted"/>
<dbReference type="AlphaFoldDB" id="A0A8X6UUE8"/>
<protein>
    <submittedName>
        <fullName evidence="1">Uncharacterized protein</fullName>
    </submittedName>
</protein>
<evidence type="ECO:0000313" key="2">
    <source>
        <dbReference type="Proteomes" id="UP000887159"/>
    </source>
</evidence>
<evidence type="ECO:0000313" key="1">
    <source>
        <dbReference type="EMBL" id="GFX88078.1"/>
    </source>
</evidence>
<dbReference type="EMBL" id="BMAU01021046">
    <property type="protein sequence ID" value="GFX88078.1"/>
    <property type="molecule type" value="Genomic_DNA"/>
</dbReference>
<comment type="caution">
    <text evidence="1">The sequence shown here is derived from an EMBL/GenBank/DDBJ whole genome shotgun (WGS) entry which is preliminary data.</text>
</comment>
<dbReference type="Proteomes" id="UP000887159">
    <property type="component" value="Unassembled WGS sequence"/>
</dbReference>
<keyword evidence="2" id="KW-1185">Reference proteome</keyword>
<name>A0A8X6UUE8_TRICX</name>